<dbReference type="OrthoDB" id="162531at2"/>
<dbReference type="EMBL" id="RZNB01000001">
    <property type="protein sequence ID" value="RWZ53254.1"/>
    <property type="molecule type" value="Genomic_DNA"/>
</dbReference>
<dbReference type="InterPro" id="IPR000835">
    <property type="entry name" value="HTH_MarR-typ"/>
</dbReference>
<comment type="caution">
    <text evidence="3">The sequence shown here is derived from an EMBL/GenBank/DDBJ whole genome shotgun (WGS) entry which is preliminary data.</text>
</comment>
<evidence type="ECO:0000259" key="2">
    <source>
        <dbReference type="PROSITE" id="PS50995"/>
    </source>
</evidence>
<feature type="domain" description="HTH marR-type" evidence="2">
    <location>
        <begin position="117"/>
        <end position="253"/>
    </location>
</feature>
<organism evidence="3 4">
    <name type="scientific">Labedella phragmitis</name>
    <dbReference type="NCBI Taxonomy" id="2498849"/>
    <lineage>
        <taxon>Bacteria</taxon>
        <taxon>Bacillati</taxon>
        <taxon>Actinomycetota</taxon>
        <taxon>Actinomycetes</taxon>
        <taxon>Micrococcales</taxon>
        <taxon>Microbacteriaceae</taxon>
        <taxon>Labedella</taxon>
    </lineage>
</organism>
<dbReference type="InterPro" id="IPR039422">
    <property type="entry name" value="MarR/SlyA-like"/>
</dbReference>
<dbReference type="GO" id="GO:0006950">
    <property type="term" value="P:response to stress"/>
    <property type="evidence" value="ECO:0007669"/>
    <property type="project" value="TreeGrafter"/>
</dbReference>
<dbReference type="Pfam" id="PF12802">
    <property type="entry name" value="MarR_2"/>
    <property type="match status" value="1"/>
</dbReference>
<protein>
    <submittedName>
        <fullName evidence="3">MarR family transcriptional regulator</fullName>
    </submittedName>
</protein>
<name>A0A444PZD9_9MICO</name>
<evidence type="ECO:0000313" key="3">
    <source>
        <dbReference type="EMBL" id="RWZ53254.1"/>
    </source>
</evidence>
<dbReference type="PANTHER" id="PTHR33164:SF43">
    <property type="entry name" value="HTH-TYPE TRANSCRIPTIONAL REPRESSOR YETL"/>
    <property type="match status" value="1"/>
</dbReference>
<dbReference type="Gene3D" id="1.10.10.10">
    <property type="entry name" value="Winged helix-like DNA-binding domain superfamily/Winged helix DNA-binding domain"/>
    <property type="match status" value="1"/>
</dbReference>
<dbReference type="PROSITE" id="PS50995">
    <property type="entry name" value="HTH_MARR_2"/>
    <property type="match status" value="1"/>
</dbReference>
<dbReference type="InterPro" id="IPR036390">
    <property type="entry name" value="WH_DNA-bd_sf"/>
</dbReference>
<dbReference type="PRINTS" id="PR00598">
    <property type="entry name" value="HTHMARR"/>
</dbReference>
<dbReference type="InterPro" id="IPR036388">
    <property type="entry name" value="WH-like_DNA-bd_sf"/>
</dbReference>
<accession>A0A444PZD9</accession>
<dbReference type="AlphaFoldDB" id="A0A444PZD9"/>
<dbReference type="GO" id="GO:0003700">
    <property type="term" value="F:DNA-binding transcription factor activity"/>
    <property type="evidence" value="ECO:0007669"/>
    <property type="project" value="InterPro"/>
</dbReference>
<gene>
    <name evidence="3" type="ORF">ELQ90_01955</name>
</gene>
<feature type="region of interest" description="Disordered" evidence="1">
    <location>
        <begin position="258"/>
        <end position="283"/>
    </location>
</feature>
<dbReference type="SMART" id="SM00347">
    <property type="entry name" value="HTH_MARR"/>
    <property type="match status" value="1"/>
</dbReference>
<dbReference type="Proteomes" id="UP000288547">
    <property type="component" value="Unassembled WGS sequence"/>
</dbReference>
<evidence type="ECO:0000313" key="4">
    <source>
        <dbReference type="Proteomes" id="UP000288547"/>
    </source>
</evidence>
<keyword evidence="4" id="KW-1185">Reference proteome</keyword>
<proteinExistence type="predicted"/>
<sequence>MAVLVLVDDGGGDEHRHQDDDVSDELRRLERGLGLCGKAGDTARVAGSVVCHASTVTGEVANPVIYSLGLTSAGVWWDHHADARSRLPGEGSHVADRHSDVELVKHLYSDSPRSPSGTAAIAALQSLSRNAQEAEELALRRLGVGPLDARALLYLVQRERDGAEVRARDLISALRVTSAAITKLIDRLATAGRVERRPDPADRRATVLTVSASTRAELAEVYGHVHVPLVTVLDGFTDEELAVLTRFSTRLAGALRAETHGDDATTGPLRPIGLMEPPVPSGD</sequence>
<dbReference type="SUPFAM" id="SSF46785">
    <property type="entry name" value="Winged helix' DNA-binding domain"/>
    <property type="match status" value="1"/>
</dbReference>
<dbReference type="PANTHER" id="PTHR33164">
    <property type="entry name" value="TRANSCRIPTIONAL REGULATOR, MARR FAMILY"/>
    <property type="match status" value="1"/>
</dbReference>
<reference evidence="3 4" key="1">
    <citation type="submission" date="2018-12" db="EMBL/GenBank/DDBJ databases">
        <authorList>
            <person name="Li F."/>
        </authorList>
    </citation>
    <scope>NUCLEOTIDE SEQUENCE [LARGE SCALE GENOMIC DNA]</scope>
    <source>
        <strain evidence="3 4">11W25H-1</strain>
    </source>
</reference>
<evidence type="ECO:0000256" key="1">
    <source>
        <dbReference type="SAM" id="MobiDB-lite"/>
    </source>
</evidence>